<organism evidence="9 10">
    <name type="scientific">Arboricoccus pini</name>
    <dbReference type="NCBI Taxonomy" id="1963835"/>
    <lineage>
        <taxon>Bacteria</taxon>
        <taxon>Pseudomonadati</taxon>
        <taxon>Pseudomonadota</taxon>
        <taxon>Alphaproteobacteria</taxon>
        <taxon>Geminicoccales</taxon>
        <taxon>Geminicoccaceae</taxon>
        <taxon>Arboricoccus</taxon>
    </lineage>
</organism>
<name>A0A212QQ00_9PROT</name>
<dbReference type="GO" id="GO:0004519">
    <property type="term" value="F:endonuclease activity"/>
    <property type="evidence" value="ECO:0007669"/>
    <property type="project" value="InterPro"/>
</dbReference>
<feature type="domain" description="Endonuclease/exonuclease/phosphatase" evidence="8">
    <location>
        <begin position="4"/>
        <end position="248"/>
    </location>
</feature>
<dbReference type="NCBIfam" id="TIGR00195">
    <property type="entry name" value="exoDNase_III"/>
    <property type="match status" value="1"/>
</dbReference>
<dbReference type="CDD" id="cd09086">
    <property type="entry name" value="ExoIII-like_AP-endo"/>
    <property type="match status" value="1"/>
</dbReference>
<evidence type="ECO:0000256" key="3">
    <source>
        <dbReference type="ARBA" id="ARBA00022801"/>
    </source>
</evidence>
<feature type="active site" evidence="5">
    <location>
        <position position="105"/>
    </location>
</feature>
<dbReference type="GO" id="GO:0006281">
    <property type="term" value="P:DNA repair"/>
    <property type="evidence" value="ECO:0007669"/>
    <property type="project" value="InterPro"/>
</dbReference>
<evidence type="ECO:0000256" key="5">
    <source>
        <dbReference type="PIRSR" id="PIRSR604808-1"/>
    </source>
</evidence>
<dbReference type="InterPro" id="IPR005135">
    <property type="entry name" value="Endo/exonuclease/phosphatase"/>
</dbReference>
<comment type="similarity">
    <text evidence="1">Belongs to the DNA repair enzymes AP/ExoA family.</text>
</comment>
<dbReference type="PANTHER" id="PTHR43250:SF2">
    <property type="entry name" value="EXODEOXYRIBONUCLEASE III"/>
    <property type="match status" value="1"/>
</dbReference>
<dbReference type="InterPro" id="IPR020847">
    <property type="entry name" value="AP_endonuclease_F1_BS"/>
</dbReference>
<evidence type="ECO:0000256" key="2">
    <source>
        <dbReference type="ARBA" id="ARBA00022723"/>
    </source>
</evidence>
<dbReference type="Pfam" id="PF03372">
    <property type="entry name" value="Exo_endo_phos"/>
    <property type="match status" value="1"/>
</dbReference>
<proteinExistence type="inferred from homology"/>
<dbReference type="OrthoDB" id="9803914at2"/>
<dbReference type="Gene3D" id="3.60.10.10">
    <property type="entry name" value="Endonuclease/exonuclease/phosphatase"/>
    <property type="match status" value="1"/>
</dbReference>
<feature type="binding site" evidence="6">
    <location>
        <position position="247"/>
    </location>
    <ligand>
        <name>Mg(2+)</name>
        <dbReference type="ChEBI" id="CHEBI:18420"/>
        <label>1</label>
    </ligand>
</feature>
<gene>
    <name evidence="9" type="ORF">SAMN07250955_102201</name>
</gene>
<dbReference type="RefSeq" id="WP_088560060.1">
    <property type="nucleotide sequence ID" value="NZ_FYEH01000002.1"/>
</dbReference>
<dbReference type="GO" id="GO:0046872">
    <property type="term" value="F:metal ion binding"/>
    <property type="evidence" value="ECO:0007669"/>
    <property type="project" value="UniProtKB-KW"/>
</dbReference>
<evidence type="ECO:0000259" key="8">
    <source>
        <dbReference type="Pfam" id="PF03372"/>
    </source>
</evidence>
<feature type="site" description="Important for catalytic activity" evidence="7">
    <location>
        <position position="218"/>
    </location>
</feature>
<feature type="binding site" evidence="6">
    <location>
        <position position="248"/>
    </location>
    <ligand>
        <name>Mg(2+)</name>
        <dbReference type="ChEBI" id="CHEBI:18420"/>
        <label>1</label>
    </ligand>
</feature>
<dbReference type="InterPro" id="IPR036691">
    <property type="entry name" value="Endo/exonu/phosph_ase_sf"/>
</dbReference>
<dbReference type="PROSITE" id="PS00726">
    <property type="entry name" value="AP_NUCLEASE_F1_1"/>
    <property type="match status" value="1"/>
</dbReference>
<dbReference type="EMBL" id="FYEH01000002">
    <property type="protein sequence ID" value="SNB61364.1"/>
    <property type="molecule type" value="Genomic_DNA"/>
</dbReference>
<dbReference type="InterPro" id="IPR004808">
    <property type="entry name" value="AP_endonuc_1"/>
</dbReference>
<keyword evidence="6" id="KW-0464">Manganese</keyword>
<evidence type="ECO:0000256" key="6">
    <source>
        <dbReference type="PIRSR" id="PIRSR604808-2"/>
    </source>
</evidence>
<dbReference type="Proteomes" id="UP000197065">
    <property type="component" value="Unassembled WGS sequence"/>
</dbReference>
<feature type="binding site" evidence="6">
    <location>
        <position position="146"/>
    </location>
    <ligand>
        <name>Mg(2+)</name>
        <dbReference type="ChEBI" id="CHEBI:18420"/>
        <label>1</label>
    </ligand>
</feature>
<protein>
    <submittedName>
        <fullName evidence="9">Exodeoxyribonuclease-3</fullName>
    </submittedName>
</protein>
<feature type="binding site" evidence="6">
    <location>
        <position position="7"/>
    </location>
    <ligand>
        <name>Mg(2+)</name>
        <dbReference type="ChEBI" id="CHEBI:18420"/>
        <label>1</label>
    </ligand>
</feature>
<dbReference type="SUPFAM" id="SSF56219">
    <property type="entry name" value="DNase I-like"/>
    <property type="match status" value="1"/>
</dbReference>
<dbReference type="PROSITE" id="PS51435">
    <property type="entry name" value="AP_NUCLEASE_F1_4"/>
    <property type="match status" value="1"/>
</dbReference>
<dbReference type="NCBIfam" id="TIGR00633">
    <property type="entry name" value="xth"/>
    <property type="match status" value="1"/>
</dbReference>
<evidence type="ECO:0000256" key="1">
    <source>
        <dbReference type="ARBA" id="ARBA00007092"/>
    </source>
</evidence>
<comment type="cofactor">
    <cofactor evidence="6">
        <name>Mg(2+)</name>
        <dbReference type="ChEBI" id="CHEBI:18420"/>
    </cofactor>
    <cofactor evidence="6">
        <name>Mn(2+)</name>
        <dbReference type="ChEBI" id="CHEBI:29035"/>
    </cofactor>
    <text evidence="6">Probably binds two magnesium or manganese ions per subunit.</text>
</comment>
<feature type="binding site" evidence="6">
    <location>
        <position position="148"/>
    </location>
    <ligand>
        <name>Mg(2+)</name>
        <dbReference type="ChEBI" id="CHEBI:18420"/>
        <label>1</label>
    </ligand>
</feature>
<feature type="site" description="Transition state stabilizer" evidence="7">
    <location>
        <position position="148"/>
    </location>
</feature>
<feature type="site" description="Interaction with DNA substrate" evidence="7">
    <location>
        <position position="248"/>
    </location>
</feature>
<dbReference type="PANTHER" id="PTHR43250">
    <property type="entry name" value="EXODEOXYRIBONUCLEASE III"/>
    <property type="match status" value="1"/>
</dbReference>
<keyword evidence="4 6" id="KW-0460">Magnesium</keyword>
<dbReference type="AlphaFoldDB" id="A0A212QQ00"/>
<evidence type="ECO:0000256" key="7">
    <source>
        <dbReference type="PIRSR" id="PIRSR604808-3"/>
    </source>
</evidence>
<keyword evidence="10" id="KW-1185">Reference proteome</keyword>
<dbReference type="GO" id="GO:0003677">
    <property type="term" value="F:DNA binding"/>
    <property type="evidence" value="ECO:0007669"/>
    <property type="project" value="InterPro"/>
</dbReference>
<dbReference type="GO" id="GO:0008311">
    <property type="term" value="F:double-stranded DNA 3'-5' DNA exonuclease activity"/>
    <property type="evidence" value="ECO:0007669"/>
    <property type="project" value="InterPro"/>
</dbReference>
<feature type="binding site" evidence="6">
    <location>
        <position position="34"/>
    </location>
    <ligand>
        <name>Mg(2+)</name>
        <dbReference type="ChEBI" id="CHEBI:18420"/>
        <label>1</label>
    </ligand>
</feature>
<reference evidence="9 10" key="1">
    <citation type="submission" date="2017-06" db="EMBL/GenBank/DDBJ databases">
        <authorList>
            <person name="Kim H.J."/>
            <person name="Triplett B.A."/>
        </authorList>
    </citation>
    <scope>NUCLEOTIDE SEQUENCE [LARGE SCALE GENOMIC DNA]</scope>
    <source>
        <strain evidence="9 10">B29T1</strain>
    </source>
</reference>
<feature type="active site" description="Proton acceptor" evidence="5">
    <location>
        <position position="248"/>
    </location>
</feature>
<sequence>MKIATFNVNSINARLGNLTQWLEAVGPDIVLLQEIKCQTEAFPTLAFETLGYQARALGQKSYNGVAILSRHSIEDVLEGLPGDSEDAQARYLEATIQGVRVAAIYLPNGNPIATHKFDYKLAWMTRLHTRAADLLKTGGPVVLGGDYNVIPEPVDCENPAEWQDDALFQPQSRRAFRALLHLGYYDAFRSLHPEARRAYTFWDYQRGALQRDDGIRIDHLLLSPQALDRLVSCGIDKAPRLEPKASDHTPIMLELRP</sequence>
<evidence type="ECO:0000313" key="10">
    <source>
        <dbReference type="Proteomes" id="UP000197065"/>
    </source>
</evidence>
<accession>A0A212QQ00</accession>
<keyword evidence="3" id="KW-0378">Hydrolase</keyword>
<feature type="active site" description="Proton donor/acceptor" evidence="5">
    <location>
        <position position="146"/>
    </location>
</feature>
<keyword evidence="2 6" id="KW-0479">Metal-binding</keyword>
<dbReference type="InterPro" id="IPR037493">
    <property type="entry name" value="ExoIII-like"/>
</dbReference>
<evidence type="ECO:0000256" key="4">
    <source>
        <dbReference type="ARBA" id="ARBA00022842"/>
    </source>
</evidence>
<evidence type="ECO:0000313" key="9">
    <source>
        <dbReference type="EMBL" id="SNB61364.1"/>
    </source>
</evidence>